<dbReference type="AlphaFoldDB" id="A0A7Z7HR34"/>
<evidence type="ECO:0000313" key="7">
    <source>
        <dbReference type="Proteomes" id="UP000242886"/>
    </source>
</evidence>
<organism evidence="6 7">
    <name type="scientific">Sterolibacterium denitrificans</name>
    <dbReference type="NCBI Taxonomy" id="157592"/>
    <lineage>
        <taxon>Bacteria</taxon>
        <taxon>Pseudomonadati</taxon>
        <taxon>Pseudomonadota</taxon>
        <taxon>Betaproteobacteria</taxon>
        <taxon>Nitrosomonadales</taxon>
        <taxon>Sterolibacteriaceae</taxon>
        <taxon>Sterolibacterium</taxon>
    </lineage>
</organism>
<sequence length="575" mass="64943">MSDLTYDVVICGGGNKALMLAMYLTKFAGMKCGIFERRHEIGGGLATEEIAAPGFRGNTHANIMLPWYWTPLYRDFPEFWDYGAMIDQYKCSDGAIFLDSEKCLAIYSQKVDPLQEKSAEQIARFSEKDADTWLKLWKITNTPEYQRVLFDDLMNPAEWKSQQEFMDRQMRVFSVIQEAGIDPIPYMNVSPLEAVRMMFESEELQYTVLRFFPSSAMNVRDNTKGMLLLGMANMLPQISFARGGTHMVAHACHQWLTKNGCEFHINKTVTKVLHDGKRASGIELHDGTTVNAKKLVVTAGLSAMQLLEVVGRDVFGPEICRKVDALSFNNIGNIMWYTYALHEAPQYTAESFNPDIHETFWLGLTRSSDLEHLARECDEATKGKMPSLQEFNPVVWCHSLVDPSYAPPGKHVAQHEMQGPSATSLTDDEWLRLKDQHAADMIEFWSKFAPNMTQDNIIGIDTNSPYDIRRMSNLAPHGNFAGIDKSASQDGPNRPTPELANHRTPIDNLYCTGGYWHVGGEASSAQAYNCYKIIATDLKLDNQPWQMAGKDDPDSLIEQQRLLVDRVRSSFPVKS</sequence>
<comment type="subunit">
    <text evidence="2">Interacts with COX5B; this interaction may contribute to localize PYROXD2 to the inner face of the inner mitochondrial membrane.</text>
</comment>
<dbReference type="SUPFAM" id="SSF51905">
    <property type="entry name" value="FAD/NAD(P)-binding domain"/>
    <property type="match status" value="1"/>
</dbReference>
<dbReference type="Proteomes" id="UP000242886">
    <property type="component" value="Chromosome SDENCHOL"/>
</dbReference>
<protein>
    <recommendedName>
        <fullName evidence="3">Pyridine nucleotide-disulfide oxidoreductase domain-containing protein 2</fullName>
    </recommendedName>
</protein>
<feature type="domain" description="Amine oxidase" evidence="5">
    <location>
        <begin position="28"/>
        <end position="334"/>
    </location>
</feature>
<accession>A0A7Z7HR34</accession>
<evidence type="ECO:0000256" key="1">
    <source>
        <dbReference type="ARBA" id="ARBA00037217"/>
    </source>
</evidence>
<evidence type="ECO:0000259" key="5">
    <source>
        <dbReference type="Pfam" id="PF01593"/>
    </source>
</evidence>
<dbReference type="Pfam" id="PF01593">
    <property type="entry name" value="Amino_oxidase"/>
    <property type="match status" value="1"/>
</dbReference>
<evidence type="ECO:0000256" key="4">
    <source>
        <dbReference type="SAM" id="MobiDB-lite"/>
    </source>
</evidence>
<dbReference type="InterPro" id="IPR036188">
    <property type="entry name" value="FAD/NAD-bd_sf"/>
</dbReference>
<dbReference type="InterPro" id="IPR002937">
    <property type="entry name" value="Amino_oxidase"/>
</dbReference>
<dbReference type="PANTHER" id="PTHR10668:SF103">
    <property type="entry name" value="PYRIDINE NUCLEOTIDE-DISULFIDE OXIDOREDUCTASE DOMAIN-CONTAINING PROTEIN 2"/>
    <property type="match status" value="1"/>
</dbReference>
<dbReference type="GO" id="GO:0016491">
    <property type="term" value="F:oxidoreductase activity"/>
    <property type="evidence" value="ECO:0007669"/>
    <property type="project" value="InterPro"/>
</dbReference>
<dbReference type="EMBL" id="LT837803">
    <property type="protein sequence ID" value="SMB26552.1"/>
    <property type="molecule type" value="Genomic_DNA"/>
</dbReference>
<evidence type="ECO:0000256" key="2">
    <source>
        <dbReference type="ARBA" id="ARBA00038825"/>
    </source>
</evidence>
<comment type="function">
    <text evidence="1">Probable oxidoreductase that may play a role as regulator of mitochondrial function.</text>
</comment>
<dbReference type="Gene3D" id="3.50.50.60">
    <property type="entry name" value="FAD/NAD(P)-binding domain"/>
    <property type="match status" value="2"/>
</dbReference>
<gene>
    <name evidence="6" type="ORF">SDENCHOL_20166</name>
</gene>
<evidence type="ECO:0000256" key="3">
    <source>
        <dbReference type="ARBA" id="ARBA00040298"/>
    </source>
</evidence>
<dbReference type="RefSeq" id="WP_154716702.1">
    <property type="nucleotide sequence ID" value="NZ_LT837803.1"/>
</dbReference>
<reference evidence="6" key="1">
    <citation type="submission" date="2017-03" db="EMBL/GenBank/DDBJ databases">
        <authorList>
            <consortium name="AG Boll"/>
        </authorList>
    </citation>
    <scope>NUCLEOTIDE SEQUENCE [LARGE SCALE GENOMIC DNA]</scope>
    <source>
        <strain evidence="6">Chol</strain>
    </source>
</reference>
<dbReference type="PANTHER" id="PTHR10668">
    <property type="entry name" value="PHYTOENE DEHYDROGENASE"/>
    <property type="match status" value="1"/>
</dbReference>
<keyword evidence="7" id="KW-1185">Reference proteome</keyword>
<proteinExistence type="predicted"/>
<evidence type="ECO:0000313" key="6">
    <source>
        <dbReference type="EMBL" id="SMB26552.1"/>
    </source>
</evidence>
<feature type="region of interest" description="Disordered" evidence="4">
    <location>
        <begin position="482"/>
        <end position="501"/>
    </location>
</feature>
<name>A0A7Z7HR34_9PROT</name>